<protein>
    <recommendedName>
        <fullName evidence="3">Secreted protein</fullName>
    </recommendedName>
</protein>
<proteinExistence type="predicted"/>
<evidence type="ECO:0000313" key="1">
    <source>
        <dbReference type="EMBL" id="CAL4064103.1"/>
    </source>
</evidence>
<dbReference type="EMBL" id="CAXKWB010001360">
    <property type="protein sequence ID" value="CAL4064103.1"/>
    <property type="molecule type" value="Genomic_DNA"/>
</dbReference>
<organism evidence="1 2">
    <name type="scientific">Meganyctiphanes norvegica</name>
    <name type="common">Northern krill</name>
    <name type="synonym">Thysanopoda norvegica</name>
    <dbReference type="NCBI Taxonomy" id="48144"/>
    <lineage>
        <taxon>Eukaryota</taxon>
        <taxon>Metazoa</taxon>
        <taxon>Ecdysozoa</taxon>
        <taxon>Arthropoda</taxon>
        <taxon>Crustacea</taxon>
        <taxon>Multicrustacea</taxon>
        <taxon>Malacostraca</taxon>
        <taxon>Eumalacostraca</taxon>
        <taxon>Eucarida</taxon>
        <taxon>Euphausiacea</taxon>
        <taxon>Euphausiidae</taxon>
        <taxon>Meganyctiphanes</taxon>
    </lineage>
</organism>
<feature type="non-terminal residue" evidence="1">
    <location>
        <position position="1"/>
    </location>
</feature>
<evidence type="ECO:0008006" key="3">
    <source>
        <dbReference type="Google" id="ProtNLM"/>
    </source>
</evidence>
<evidence type="ECO:0000313" key="2">
    <source>
        <dbReference type="Proteomes" id="UP001497623"/>
    </source>
</evidence>
<comment type="caution">
    <text evidence="1">The sequence shown here is derived from an EMBL/GenBank/DDBJ whole genome shotgun (WGS) entry which is preliminary data.</text>
</comment>
<reference evidence="1 2" key="1">
    <citation type="submission" date="2024-05" db="EMBL/GenBank/DDBJ databases">
        <authorList>
            <person name="Wallberg A."/>
        </authorList>
    </citation>
    <scope>NUCLEOTIDE SEQUENCE [LARGE SCALE GENOMIC DNA]</scope>
</reference>
<keyword evidence="2" id="KW-1185">Reference proteome</keyword>
<dbReference type="AlphaFoldDB" id="A0AAV2PUN5"/>
<gene>
    <name evidence="1" type="ORF">MNOR_LOCUS3851</name>
</gene>
<dbReference type="PANTHER" id="PTHR33964">
    <property type="entry name" value="RE45066P-RELATED"/>
    <property type="match status" value="1"/>
</dbReference>
<sequence length="219" mass="24998">GLSMGVDQHCKNKTELDVCLAKIAPHMPKAGLPHDKQQLNKMCRSFKVGMGCVDGYTSKCMNNEERDALEEHLKGARYVLAFLCDDPMFQREYLANGQCLEDVNDDWDRCHAHFKHRVSREHALTNISRAARDKNICCIREELLTCVYGVGYLKCTPSSAVFLKKVTATLSYSDVQQEKCQHVTHRSCNSSSLTRASSMLLILLYVFWLHKYNYKPNIT</sequence>
<dbReference type="PANTHER" id="PTHR33964:SF2">
    <property type="entry name" value="IP09356P"/>
    <property type="match status" value="1"/>
</dbReference>
<dbReference type="Proteomes" id="UP001497623">
    <property type="component" value="Unassembled WGS sequence"/>
</dbReference>
<name>A0AAV2PUN5_MEGNR</name>
<accession>A0AAV2PUN5</accession>